<feature type="region of interest" description="Disordered" evidence="1">
    <location>
        <begin position="48"/>
        <end position="97"/>
    </location>
</feature>
<dbReference type="AlphaFoldDB" id="A0A9W2WJ93"/>
<feature type="region of interest" description="Disordered" evidence="1">
    <location>
        <begin position="132"/>
        <end position="151"/>
    </location>
</feature>
<evidence type="ECO:0000256" key="1">
    <source>
        <dbReference type="SAM" id="MobiDB-lite"/>
    </source>
</evidence>
<name>A0A9W2WJ93_PHYMC</name>
<sequence>MPPLLFEGTVWPGMGPPGRDPLQPQRPHLHTLADHFFQSYVLDFGEEPKTPTYTVSGRPREEDETLRGDVPCTRPKSLPAPDPLAQDSQSTLFPANQNISSQISTPVYLGSGIETGSHHRWAMERGTVGKSLKKSSLLTSSASNTGQHHQM</sequence>
<gene>
    <name evidence="3" type="primary">DEXI</name>
</gene>
<evidence type="ECO:0000313" key="2">
    <source>
        <dbReference type="Proteomes" id="UP000248484"/>
    </source>
</evidence>
<accession>A0A9W2WJ93</accession>
<organism evidence="2 3">
    <name type="scientific">Physeter macrocephalus</name>
    <name type="common">Sperm whale</name>
    <name type="synonym">Physeter catodon</name>
    <dbReference type="NCBI Taxonomy" id="9755"/>
    <lineage>
        <taxon>Eukaryota</taxon>
        <taxon>Metazoa</taxon>
        <taxon>Chordata</taxon>
        <taxon>Craniata</taxon>
        <taxon>Vertebrata</taxon>
        <taxon>Euteleostomi</taxon>
        <taxon>Mammalia</taxon>
        <taxon>Eutheria</taxon>
        <taxon>Laurasiatheria</taxon>
        <taxon>Artiodactyla</taxon>
        <taxon>Whippomorpha</taxon>
        <taxon>Cetacea</taxon>
        <taxon>Odontoceti</taxon>
        <taxon>Physeteridae</taxon>
        <taxon>Physeter</taxon>
    </lineage>
</organism>
<dbReference type="Proteomes" id="UP000248484">
    <property type="component" value="Unplaced"/>
</dbReference>
<dbReference type="GeneID" id="102994572"/>
<evidence type="ECO:0000313" key="3">
    <source>
        <dbReference type="RefSeq" id="XP_054939239.1"/>
    </source>
</evidence>
<protein>
    <submittedName>
        <fullName evidence="3">Dexamethasone-induced protein isoform X2</fullName>
    </submittedName>
</protein>
<feature type="compositionally biased region" description="Basic and acidic residues" evidence="1">
    <location>
        <begin position="58"/>
        <end position="67"/>
    </location>
</feature>
<proteinExistence type="predicted"/>
<keyword evidence="2" id="KW-1185">Reference proteome</keyword>
<dbReference type="CTD" id="28955"/>
<dbReference type="RefSeq" id="XP_054939239.1">
    <property type="nucleotide sequence ID" value="XM_055083264.1"/>
</dbReference>
<reference evidence="3" key="1">
    <citation type="submission" date="2025-08" db="UniProtKB">
        <authorList>
            <consortium name="RefSeq"/>
        </authorList>
    </citation>
    <scope>IDENTIFICATION</scope>
    <source>
        <tissue evidence="3">Muscle</tissue>
    </source>
</reference>
<feature type="compositionally biased region" description="Polar residues" evidence="1">
    <location>
        <begin position="86"/>
        <end position="97"/>
    </location>
</feature>